<sequence length="89" mass="10180">MGFLLIDSRHLGKAFAVATVILFGGARKNSLVKMDLEYDIMAEQSAKQKLEKSTVTIIWIHQTYGGLKLLRKEERKSWIELLKGLEFNL</sequence>
<gene>
    <name evidence="1" type="ORF">CUMW_245840</name>
</gene>
<proteinExistence type="predicted"/>
<keyword evidence="2" id="KW-1185">Reference proteome</keyword>
<accession>A0A2H5QP85</accession>
<organism evidence="1 2">
    <name type="scientific">Citrus unshiu</name>
    <name type="common">Satsuma mandarin</name>
    <name type="synonym">Citrus nobilis var. unshiu</name>
    <dbReference type="NCBI Taxonomy" id="55188"/>
    <lineage>
        <taxon>Eukaryota</taxon>
        <taxon>Viridiplantae</taxon>
        <taxon>Streptophyta</taxon>
        <taxon>Embryophyta</taxon>
        <taxon>Tracheophyta</taxon>
        <taxon>Spermatophyta</taxon>
        <taxon>Magnoliopsida</taxon>
        <taxon>eudicotyledons</taxon>
        <taxon>Gunneridae</taxon>
        <taxon>Pentapetalae</taxon>
        <taxon>rosids</taxon>
        <taxon>malvids</taxon>
        <taxon>Sapindales</taxon>
        <taxon>Rutaceae</taxon>
        <taxon>Aurantioideae</taxon>
        <taxon>Citrus</taxon>
    </lineage>
</organism>
<dbReference type="AlphaFoldDB" id="A0A2H5QP85"/>
<reference evidence="1 2" key="1">
    <citation type="journal article" date="2017" name="Front. Genet.">
        <title>Draft sequencing of the heterozygous diploid genome of Satsuma (Citrus unshiu Marc.) using a hybrid assembly approach.</title>
        <authorList>
            <person name="Shimizu T."/>
            <person name="Tanizawa Y."/>
            <person name="Mochizuki T."/>
            <person name="Nagasaki H."/>
            <person name="Yoshioka T."/>
            <person name="Toyoda A."/>
            <person name="Fujiyama A."/>
            <person name="Kaminuma E."/>
            <person name="Nakamura Y."/>
        </authorList>
    </citation>
    <scope>NUCLEOTIDE SEQUENCE [LARGE SCALE GENOMIC DNA]</scope>
    <source>
        <strain evidence="2">cv. Miyagawa wase</strain>
    </source>
</reference>
<comment type="caution">
    <text evidence="1">The sequence shown here is derived from an EMBL/GenBank/DDBJ whole genome shotgun (WGS) entry which is preliminary data.</text>
</comment>
<dbReference type="EMBL" id="BDQV01000537">
    <property type="protein sequence ID" value="GAY66075.1"/>
    <property type="molecule type" value="Genomic_DNA"/>
</dbReference>
<evidence type="ECO:0000313" key="2">
    <source>
        <dbReference type="Proteomes" id="UP000236630"/>
    </source>
</evidence>
<name>A0A2H5QP85_CITUN</name>
<protein>
    <submittedName>
        <fullName evidence="1">Uncharacterized protein</fullName>
    </submittedName>
</protein>
<evidence type="ECO:0000313" key="1">
    <source>
        <dbReference type="EMBL" id="GAY66075.1"/>
    </source>
</evidence>
<dbReference type="Proteomes" id="UP000236630">
    <property type="component" value="Unassembled WGS sequence"/>
</dbReference>